<reference evidence="2 3" key="1">
    <citation type="submission" date="2018-08" db="EMBL/GenBank/DDBJ databases">
        <title>Chitinophagaceae sp. K23C18032701, a novel bacterium isolated from forest soil.</title>
        <authorList>
            <person name="Wang C."/>
        </authorList>
    </citation>
    <scope>NUCLEOTIDE SEQUENCE [LARGE SCALE GENOMIC DNA]</scope>
    <source>
        <strain evidence="2 3">K23C18032701</strain>
    </source>
</reference>
<keyword evidence="1" id="KW-1133">Transmembrane helix</keyword>
<accession>A0A3E1NEZ0</accession>
<feature type="transmembrane region" description="Helical" evidence="1">
    <location>
        <begin position="410"/>
        <end position="435"/>
    </location>
</feature>
<feature type="transmembrane region" description="Helical" evidence="1">
    <location>
        <begin position="346"/>
        <end position="364"/>
    </location>
</feature>
<feature type="transmembrane region" description="Helical" evidence="1">
    <location>
        <begin position="119"/>
        <end position="136"/>
    </location>
</feature>
<sequence length="827" mass="91665">MKNFSWKKVLPHIIALGVFIIVALIYCHPALDGKVLQQADIVHWKGMAQDAFNYKEKHGHFPLWNTHLFSGMPNYQVAIEGKSLLPDLNAIFSLGLPVPASYFFIACLCFYILSMSFGLNYLVAIFSSLAYAYASYDPVILIAGHDSKMSAIAYMPGLLAGLVLLYNRKYIIGLFVTALFATMELVSNHPQIFYYALITSVVMTIFYIVRWIKAGEFKHMAIALSLALLGGAIGVGNSAITLLTTYDYARYTMRGGKTLETTEAGAPKTVKTTGLDIDYGFSYSFGKSETITLMMPQAFGGSSAETYDENSKVVSALVEKNIPESNAVQLAGSLPKYWGGLDSTAGPVYLGAIICFLAVIGFVVSSSFNRWWILTAVVLTIFMAWGKYFYGFNEILFNHLPLYNKFRAPSMSLVIPQLLLPLMAGITLQQLLLETSPEQLNRLFKKILYAAAALLGIAVIVYLFNGYNSFIDEQIIKAYTNPQNGSSEMGHLIVNAMIGDRKAMLGAGIFRALLFGVLVIALLFLYMKKMLKAVAIIVILIVANTTDLLATDSKYLSSNNFQDKDSYQSENFTPDAADKLILQDTSSHYRVYNLRPDRFMEAVTSYFHRNIGGYHAAKLRIYQDLIENQLSRATPNMRVLNMLDTRYFIIPAQQNSGPSVQRNDSAMGACWLVKNVTFVNGPAEEMKALDSFNPLTTAIADNSFKSIIGNQPGADTTARIELVNADNDHLVYRSQAAANQFAVLSEIYYPSGWNAYIDGKKTDYAKVNYVLRGIAIPAGAHTVEFKFEPSLYHTGQTLNYIANILLWLSILAAVFTLYKRQKPGAVA</sequence>
<dbReference type="PANTHER" id="PTHR38454:SF1">
    <property type="entry name" value="INTEGRAL MEMBRANE PROTEIN"/>
    <property type="match status" value="1"/>
</dbReference>
<feature type="transmembrane region" description="Helical" evidence="1">
    <location>
        <begin position="170"/>
        <end position="186"/>
    </location>
</feature>
<feature type="transmembrane region" description="Helical" evidence="1">
    <location>
        <begin position="148"/>
        <end position="165"/>
    </location>
</feature>
<keyword evidence="3" id="KW-1185">Reference proteome</keyword>
<evidence type="ECO:0008006" key="4">
    <source>
        <dbReference type="Google" id="ProtNLM"/>
    </source>
</evidence>
<dbReference type="InterPro" id="IPR018580">
    <property type="entry name" value="Uncharacterised_YfhO"/>
</dbReference>
<gene>
    <name evidence="2" type="ORF">DXN05_19895</name>
</gene>
<dbReference type="Pfam" id="PF09586">
    <property type="entry name" value="YfhO"/>
    <property type="match status" value="1"/>
</dbReference>
<dbReference type="Proteomes" id="UP000261284">
    <property type="component" value="Unassembled WGS sequence"/>
</dbReference>
<comment type="caution">
    <text evidence="2">The sequence shown here is derived from an EMBL/GenBank/DDBJ whole genome shotgun (WGS) entry which is preliminary data.</text>
</comment>
<evidence type="ECO:0000313" key="3">
    <source>
        <dbReference type="Proteomes" id="UP000261284"/>
    </source>
</evidence>
<feature type="transmembrane region" description="Helical" evidence="1">
    <location>
        <begin position="800"/>
        <end position="818"/>
    </location>
</feature>
<name>A0A3E1NEZ0_9BACT</name>
<dbReference type="RefSeq" id="WP_116849100.1">
    <property type="nucleotide sequence ID" value="NZ_QTJU01000009.1"/>
</dbReference>
<dbReference type="OrthoDB" id="9772884at2"/>
<feature type="transmembrane region" description="Helical" evidence="1">
    <location>
        <begin position="221"/>
        <end position="243"/>
    </location>
</feature>
<evidence type="ECO:0000313" key="2">
    <source>
        <dbReference type="EMBL" id="RFM26546.1"/>
    </source>
</evidence>
<feature type="transmembrane region" description="Helical" evidence="1">
    <location>
        <begin position="503"/>
        <end position="526"/>
    </location>
</feature>
<feature type="transmembrane region" description="Helical" evidence="1">
    <location>
        <begin position="90"/>
        <end position="112"/>
    </location>
</feature>
<protein>
    <recommendedName>
        <fullName evidence="4">YfhO family protein</fullName>
    </recommendedName>
</protein>
<dbReference type="EMBL" id="QTJU01000009">
    <property type="protein sequence ID" value="RFM26546.1"/>
    <property type="molecule type" value="Genomic_DNA"/>
</dbReference>
<proteinExistence type="predicted"/>
<feature type="transmembrane region" description="Helical" evidence="1">
    <location>
        <begin position="447"/>
        <end position="464"/>
    </location>
</feature>
<feature type="transmembrane region" description="Helical" evidence="1">
    <location>
        <begin position="12"/>
        <end position="31"/>
    </location>
</feature>
<feature type="transmembrane region" description="Helical" evidence="1">
    <location>
        <begin position="533"/>
        <end position="550"/>
    </location>
</feature>
<dbReference type="AlphaFoldDB" id="A0A3E1NEZ0"/>
<keyword evidence="1" id="KW-0812">Transmembrane</keyword>
<keyword evidence="1" id="KW-0472">Membrane</keyword>
<dbReference type="PANTHER" id="PTHR38454">
    <property type="entry name" value="INTEGRAL MEMBRANE PROTEIN-RELATED"/>
    <property type="match status" value="1"/>
</dbReference>
<evidence type="ECO:0000256" key="1">
    <source>
        <dbReference type="SAM" id="Phobius"/>
    </source>
</evidence>
<feature type="transmembrane region" description="Helical" evidence="1">
    <location>
        <begin position="192"/>
        <end position="209"/>
    </location>
</feature>
<organism evidence="2 3">
    <name type="scientific">Deminuibacter soli</name>
    <dbReference type="NCBI Taxonomy" id="2291815"/>
    <lineage>
        <taxon>Bacteria</taxon>
        <taxon>Pseudomonadati</taxon>
        <taxon>Bacteroidota</taxon>
        <taxon>Chitinophagia</taxon>
        <taxon>Chitinophagales</taxon>
        <taxon>Chitinophagaceae</taxon>
        <taxon>Deminuibacter</taxon>
    </lineage>
</organism>
<feature type="transmembrane region" description="Helical" evidence="1">
    <location>
        <begin position="371"/>
        <end position="390"/>
    </location>
</feature>